<sequence>MEFVDDRERRSRHGRSSPPPPPSLVTTTTIGISPIPHRSSPPPSLLRSVLTLGRVAAVPLLFATFYVDCWWGTTATTSIFVAAAITDWLDGYLARKKSKGDDSAKTVSQRLQEEMSQTRLRLDKRMLQSLTGMPSAAFEAKTLLYTADFKTIVLKYCGSLRKVEETDEP</sequence>
<organism evidence="2 3">
    <name type="scientific">Brassica cretica</name>
    <name type="common">Mustard</name>
    <dbReference type="NCBI Taxonomy" id="69181"/>
    <lineage>
        <taxon>Eukaryota</taxon>
        <taxon>Viridiplantae</taxon>
        <taxon>Streptophyta</taxon>
        <taxon>Embryophyta</taxon>
        <taxon>Tracheophyta</taxon>
        <taxon>Spermatophyta</taxon>
        <taxon>Magnoliopsida</taxon>
        <taxon>eudicotyledons</taxon>
        <taxon>Gunneridae</taxon>
        <taxon>Pentapetalae</taxon>
        <taxon>rosids</taxon>
        <taxon>malvids</taxon>
        <taxon>Brassicales</taxon>
        <taxon>Brassicaceae</taxon>
        <taxon>Brassiceae</taxon>
        <taxon>Brassica</taxon>
    </lineage>
</organism>
<evidence type="ECO:0008006" key="4">
    <source>
        <dbReference type="Google" id="ProtNLM"/>
    </source>
</evidence>
<dbReference type="Gene3D" id="1.20.120.1760">
    <property type="match status" value="1"/>
</dbReference>
<evidence type="ECO:0000313" key="3">
    <source>
        <dbReference type="Proteomes" id="UP000266723"/>
    </source>
</evidence>
<keyword evidence="3" id="KW-1185">Reference proteome</keyword>
<dbReference type="EMBL" id="QGKV02000299">
    <property type="protein sequence ID" value="KAF3590266.1"/>
    <property type="molecule type" value="Genomic_DNA"/>
</dbReference>
<dbReference type="InterPro" id="IPR000462">
    <property type="entry name" value="CDP-OH_P_trans"/>
</dbReference>
<reference evidence="2 3" key="1">
    <citation type="journal article" date="2020" name="BMC Genomics">
        <title>Intraspecific diversification of the crop wild relative Brassica cretica Lam. using demographic model selection.</title>
        <authorList>
            <person name="Kioukis A."/>
            <person name="Michalopoulou V.A."/>
            <person name="Briers L."/>
            <person name="Pirintsos S."/>
            <person name="Studholme D.J."/>
            <person name="Pavlidis P."/>
            <person name="Sarris P.F."/>
        </authorList>
    </citation>
    <scope>NUCLEOTIDE SEQUENCE [LARGE SCALE GENOMIC DNA]</scope>
    <source>
        <strain evidence="3">cv. PFS-1207/04</strain>
    </source>
</reference>
<dbReference type="InterPro" id="IPR043130">
    <property type="entry name" value="CDP-OH_PTrfase_TM_dom"/>
</dbReference>
<protein>
    <recommendedName>
        <fullName evidence="4">CDP-diacylglycerol--glycerol-3-phosphate 3-phosphatidyltransferase</fullName>
    </recommendedName>
</protein>
<proteinExistence type="predicted"/>
<dbReference type="Proteomes" id="UP000266723">
    <property type="component" value="Unassembled WGS sequence"/>
</dbReference>
<feature type="region of interest" description="Disordered" evidence="1">
    <location>
        <begin position="1"/>
        <end position="43"/>
    </location>
</feature>
<comment type="caution">
    <text evidence="2">The sequence shown here is derived from an EMBL/GenBank/DDBJ whole genome shotgun (WGS) entry which is preliminary data.</text>
</comment>
<accession>A0ABQ7E0G9</accession>
<gene>
    <name evidence="2" type="ORF">DY000_02022195</name>
</gene>
<evidence type="ECO:0000313" key="2">
    <source>
        <dbReference type="EMBL" id="KAF3590266.1"/>
    </source>
</evidence>
<evidence type="ECO:0000256" key="1">
    <source>
        <dbReference type="SAM" id="MobiDB-lite"/>
    </source>
</evidence>
<dbReference type="Pfam" id="PF01066">
    <property type="entry name" value="CDP-OH_P_transf"/>
    <property type="match status" value="1"/>
</dbReference>
<name>A0ABQ7E0G9_BRACR</name>